<dbReference type="PANTHER" id="PTHR42720">
    <property type="entry name" value="GLYCEROL-3-PHOSPHATE DEHYDROGENASE"/>
    <property type="match status" value="1"/>
</dbReference>
<dbReference type="KEGG" id="crw:CROST_002150"/>
<organism evidence="3 4">
    <name type="scientific">Clostridium felsineum</name>
    <dbReference type="NCBI Taxonomy" id="36839"/>
    <lineage>
        <taxon>Bacteria</taxon>
        <taxon>Bacillati</taxon>
        <taxon>Bacillota</taxon>
        <taxon>Clostridia</taxon>
        <taxon>Eubacteriales</taxon>
        <taxon>Clostridiaceae</taxon>
        <taxon>Clostridium</taxon>
    </lineage>
</organism>
<dbReference type="STRING" id="84029.CROST_41620"/>
<gene>
    <name evidence="3" type="ORF">CROST_002150</name>
</gene>
<feature type="domain" description="BFD-like [2Fe-2S]-binding" evidence="2">
    <location>
        <begin position="381"/>
        <end position="434"/>
    </location>
</feature>
<protein>
    <submittedName>
        <fullName evidence="3">Uncharacterized protein</fullName>
    </submittedName>
</protein>
<dbReference type="InterPro" id="IPR041854">
    <property type="entry name" value="BFD-like_2Fe2S-bd_dom_sf"/>
</dbReference>
<sequence length="464" mass="52290">MDYDVLILGGGIIGCSIAYELSKYSLNVSLIEKEYEIGDDTSIVNADLVYNGIEARYVVNYDLETKGNSVMKQTCEDLAVPFKTISAIVCSKNEEVIDKTYNRAIKRGLNKVSLENIEETMSKSIKLNNICKKGIVLDNIGVVCADDLALAYGEIAFDNGVNFRLNEKVIEIKKISKGFNVTTSKNKFTCKIVINTIPDTNNPILIDGKGEKISKRNMSNLVYFILDGKIKRDLKCAIAVLSDKGDSTYIFKDFQGNIIVKIVTKEDVTYKDALMKLKDIIGTIHEEDILYFYNSRFNNDKIIISNKLSSYGYIKVQCKSYAISTVTPSISKNIGTAVVNNLKSKEKKEFYSKRRDIYKFRDMSNTERRKLVATNPKYGNIICRCNQVTEGEIVDSIRRPLGARTLEGIKRRTGAFYGECLGTCCMDKVVKILAKETNKDFIEVLKNTEKSNLVTGRIKEFNEM</sequence>
<dbReference type="InterPro" id="IPR036188">
    <property type="entry name" value="FAD/NAD-bd_sf"/>
</dbReference>
<evidence type="ECO:0000313" key="3">
    <source>
        <dbReference type="EMBL" id="URZ09538.1"/>
    </source>
</evidence>
<dbReference type="PANTHER" id="PTHR42720:SF1">
    <property type="entry name" value="GLYCEROL 3-PHOSPHATE OXIDASE"/>
    <property type="match status" value="1"/>
</dbReference>
<name>A0A1S8KYB1_9CLOT</name>
<dbReference type="Pfam" id="PF01266">
    <property type="entry name" value="DAO"/>
    <property type="match status" value="1"/>
</dbReference>
<evidence type="ECO:0000313" key="4">
    <source>
        <dbReference type="Proteomes" id="UP000190951"/>
    </source>
</evidence>
<dbReference type="CDD" id="cd19946">
    <property type="entry name" value="GlpA-like_Fer2_BFD-like"/>
    <property type="match status" value="1"/>
</dbReference>
<dbReference type="Pfam" id="PF04324">
    <property type="entry name" value="Fer2_BFD"/>
    <property type="match status" value="1"/>
</dbReference>
<dbReference type="Gene3D" id="3.50.50.60">
    <property type="entry name" value="FAD/NAD(P)-binding domain"/>
    <property type="match status" value="1"/>
</dbReference>
<dbReference type="SUPFAM" id="SSF51905">
    <property type="entry name" value="FAD/NAD(P)-binding domain"/>
    <property type="match status" value="1"/>
</dbReference>
<reference evidence="3 4" key="1">
    <citation type="submission" date="2022-04" db="EMBL/GenBank/DDBJ databases">
        <title>Genome sequence of C. roseum typestrain.</title>
        <authorList>
            <person name="Poehlein A."/>
            <person name="Schoch T."/>
            <person name="Duerre P."/>
            <person name="Daniel R."/>
        </authorList>
    </citation>
    <scope>NUCLEOTIDE SEQUENCE [LARGE SCALE GENOMIC DNA]</scope>
    <source>
        <strain evidence="3 4">DSM 7320</strain>
    </source>
</reference>
<feature type="domain" description="FAD dependent oxidoreductase" evidence="1">
    <location>
        <begin position="4"/>
        <end position="260"/>
    </location>
</feature>
<accession>A0A1S8KYB1</accession>
<evidence type="ECO:0000259" key="1">
    <source>
        <dbReference type="Pfam" id="PF01266"/>
    </source>
</evidence>
<dbReference type="InterPro" id="IPR007419">
    <property type="entry name" value="BFD-like_2Fe2S-bd_dom"/>
</dbReference>
<dbReference type="InterPro" id="IPR052745">
    <property type="entry name" value="G3P_Oxidase/Oxidoreductase"/>
</dbReference>
<dbReference type="Gene3D" id="3.30.9.10">
    <property type="entry name" value="D-Amino Acid Oxidase, subunit A, domain 2"/>
    <property type="match status" value="1"/>
</dbReference>
<dbReference type="EMBL" id="CP096983">
    <property type="protein sequence ID" value="URZ09538.1"/>
    <property type="molecule type" value="Genomic_DNA"/>
</dbReference>
<dbReference type="AlphaFoldDB" id="A0A1S8KYB1"/>
<dbReference type="Gene3D" id="1.10.10.1100">
    <property type="entry name" value="BFD-like [2Fe-2S]-binding domain"/>
    <property type="match status" value="1"/>
</dbReference>
<dbReference type="Proteomes" id="UP000190951">
    <property type="component" value="Chromosome"/>
</dbReference>
<dbReference type="RefSeq" id="WP_077835343.1">
    <property type="nucleotide sequence ID" value="NZ_CP096983.1"/>
</dbReference>
<proteinExistence type="predicted"/>
<evidence type="ECO:0000259" key="2">
    <source>
        <dbReference type="Pfam" id="PF04324"/>
    </source>
</evidence>
<dbReference type="InterPro" id="IPR006076">
    <property type="entry name" value="FAD-dep_OxRdtase"/>
</dbReference>
<keyword evidence="4" id="KW-1185">Reference proteome</keyword>